<dbReference type="EMBL" id="FNPH01000014">
    <property type="protein sequence ID" value="SDZ41653.1"/>
    <property type="molecule type" value="Genomic_DNA"/>
</dbReference>
<keyword evidence="2" id="KW-1133">Transmembrane helix</keyword>
<dbReference type="Proteomes" id="UP000242415">
    <property type="component" value="Unassembled WGS sequence"/>
</dbReference>
<evidence type="ECO:0000259" key="3">
    <source>
        <dbReference type="PROSITE" id="PS51173"/>
    </source>
</evidence>
<dbReference type="GO" id="GO:0030247">
    <property type="term" value="F:polysaccharide binding"/>
    <property type="evidence" value="ECO:0007669"/>
    <property type="project" value="UniProtKB-UniRule"/>
</dbReference>
<dbReference type="AlphaFoldDB" id="A0A1H3SU65"/>
<dbReference type="RefSeq" id="WP_091562203.1">
    <property type="nucleotide sequence ID" value="NZ_FNPH01000014.1"/>
</dbReference>
<dbReference type="GO" id="GO:0005975">
    <property type="term" value="P:carbohydrate metabolic process"/>
    <property type="evidence" value="ECO:0007669"/>
    <property type="project" value="InterPro"/>
</dbReference>
<dbReference type="PROSITE" id="PS51173">
    <property type="entry name" value="CBM2"/>
    <property type="match status" value="1"/>
</dbReference>
<keyword evidence="2" id="KW-0812">Transmembrane</keyword>
<dbReference type="InterPro" id="IPR012291">
    <property type="entry name" value="CBM2_carb-bd_dom_sf"/>
</dbReference>
<dbReference type="Gene3D" id="2.60.40.290">
    <property type="match status" value="1"/>
</dbReference>
<dbReference type="InterPro" id="IPR008965">
    <property type="entry name" value="CBM2/CBM3_carb-bd_dom_sf"/>
</dbReference>
<feature type="region of interest" description="Disordered" evidence="1">
    <location>
        <begin position="71"/>
        <end position="124"/>
    </location>
</feature>
<dbReference type="STRING" id="405436.SAMN05444365_11456"/>
<reference evidence="5" key="1">
    <citation type="submission" date="2016-10" db="EMBL/GenBank/DDBJ databases">
        <authorList>
            <person name="Varghese N."/>
            <person name="Submissions S."/>
        </authorList>
    </citation>
    <scope>NUCLEOTIDE SEQUENCE [LARGE SCALE GENOMIC DNA]</scope>
    <source>
        <strain evidence="5">DSM 45245</strain>
    </source>
</reference>
<feature type="transmembrane region" description="Helical" evidence="2">
    <location>
        <begin position="39"/>
        <end position="62"/>
    </location>
</feature>
<feature type="compositionally biased region" description="Low complexity" evidence="1">
    <location>
        <begin position="78"/>
        <end position="110"/>
    </location>
</feature>
<proteinExistence type="predicted"/>
<dbReference type="SMART" id="SM00637">
    <property type="entry name" value="CBD_II"/>
    <property type="match status" value="1"/>
</dbReference>
<sequence length="232" mass="23329">MTQRPRRTVPVALLDLTAVPLTALRDRLRAARRRLGDRALSGIAAGALAVLGGVATIVVVLLPGPRPVVPASAPPPADAAATPPAGSPGPHAGAASPVSLAAPGSSAPAPTDGRRTPRPESTPVVLTARYATLDSTLLSHRVSVVITNPGAAPAAGWTLVVTVPGRGRTVTQVSGAQARQSEQTWTFVPESGGPPLAPGRSVEVRFTVGGALLGAAPTECTVDGRPCEMTAD</sequence>
<evidence type="ECO:0000256" key="1">
    <source>
        <dbReference type="SAM" id="MobiDB-lite"/>
    </source>
</evidence>
<dbReference type="SUPFAM" id="SSF49384">
    <property type="entry name" value="Carbohydrate-binding domain"/>
    <property type="match status" value="1"/>
</dbReference>
<feature type="domain" description="CBM2" evidence="3">
    <location>
        <begin position="119"/>
        <end position="230"/>
    </location>
</feature>
<keyword evidence="2" id="KW-0472">Membrane</keyword>
<evidence type="ECO:0000256" key="2">
    <source>
        <dbReference type="SAM" id="Phobius"/>
    </source>
</evidence>
<dbReference type="GO" id="GO:0004553">
    <property type="term" value="F:hydrolase activity, hydrolyzing O-glycosyl compounds"/>
    <property type="evidence" value="ECO:0007669"/>
    <property type="project" value="InterPro"/>
</dbReference>
<dbReference type="OrthoDB" id="3385673at2"/>
<name>A0A1H3SU65_9ACTN</name>
<organism evidence="4 5">
    <name type="scientific">Micromonospora pattaloongensis</name>
    <dbReference type="NCBI Taxonomy" id="405436"/>
    <lineage>
        <taxon>Bacteria</taxon>
        <taxon>Bacillati</taxon>
        <taxon>Actinomycetota</taxon>
        <taxon>Actinomycetes</taxon>
        <taxon>Micromonosporales</taxon>
        <taxon>Micromonosporaceae</taxon>
        <taxon>Micromonospora</taxon>
    </lineage>
</organism>
<accession>A0A1H3SU65</accession>
<dbReference type="Pfam" id="PF00553">
    <property type="entry name" value="CBM_2"/>
    <property type="match status" value="1"/>
</dbReference>
<keyword evidence="5" id="KW-1185">Reference proteome</keyword>
<gene>
    <name evidence="4" type="ORF">SAMN05444365_11456</name>
</gene>
<evidence type="ECO:0000313" key="5">
    <source>
        <dbReference type="Proteomes" id="UP000242415"/>
    </source>
</evidence>
<dbReference type="InterPro" id="IPR001919">
    <property type="entry name" value="CBD2"/>
</dbReference>
<protein>
    <submittedName>
        <fullName evidence="4">Cellulose binding domain-containing protein</fullName>
    </submittedName>
</protein>
<evidence type="ECO:0000313" key="4">
    <source>
        <dbReference type="EMBL" id="SDZ41653.1"/>
    </source>
</evidence>